<feature type="compositionally biased region" description="Basic and acidic residues" evidence="1">
    <location>
        <begin position="93"/>
        <end position="103"/>
    </location>
</feature>
<gene>
    <name evidence="2" type="ORF">CUN48_01465</name>
</gene>
<reference evidence="2 3" key="1">
    <citation type="submission" date="2017-11" db="EMBL/GenBank/DDBJ databases">
        <title>Evolution of Phototrophy in the Chloroflexi Phylum Driven by Horizontal Gene Transfer.</title>
        <authorList>
            <person name="Ward L.M."/>
            <person name="Hemp J."/>
            <person name="Shih P.M."/>
            <person name="Mcglynn S.E."/>
            <person name="Fischer W."/>
        </authorList>
    </citation>
    <scope>NUCLEOTIDE SEQUENCE [LARGE SCALE GENOMIC DNA]</scope>
    <source>
        <strain evidence="2">JP3_7</strain>
    </source>
</reference>
<organism evidence="2 3">
    <name type="scientific">Candidatus Thermofonsia Clade 3 bacterium</name>
    <dbReference type="NCBI Taxonomy" id="2364212"/>
    <lineage>
        <taxon>Bacteria</taxon>
        <taxon>Bacillati</taxon>
        <taxon>Chloroflexota</taxon>
        <taxon>Candidatus Thermofontia</taxon>
        <taxon>Candidatus Thermofonsia Clade 3</taxon>
    </lineage>
</organism>
<evidence type="ECO:0000256" key="1">
    <source>
        <dbReference type="SAM" id="MobiDB-lite"/>
    </source>
</evidence>
<evidence type="ECO:0000313" key="2">
    <source>
        <dbReference type="EMBL" id="PJF48848.1"/>
    </source>
</evidence>
<sequence>MTQSDFAKWLENVLGDTPLEELVDPEIMEHVDRLQLQGEERAWNFAKEDAREAFEITIRALCKTMFAVGYDAGREQARIDAWLEGGGFDDENPDTRGSADEGPRGLLPS</sequence>
<comment type="caution">
    <text evidence="2">The sequence shown here is derived from an EMBL/GenBank/DDBJ whole genome shotgun (WGS) entry which is preliminary data.</text>
</comment>
<proteinExistence type="predicted"/>
<dbReference type="Proteomes" id="UP000230790">
    <property type="component" value="Unassembled WGS sequence"/>
</dbReference>
<evidence type="ECO:0000313" key="3">
    <source>
        <dbReference type="Proteomes" id="UP000230790"/>
    </source>
</evidence>
<dbReference type="AlphaFoldDB" id="A0A2M8QGE7"/>
<protein>
    <submittedName>
        <fullName evidence="2">Uncharacterized protein</fullName>
    </submittedName>
</protein>
<dbReference type="EMBL" id="PGTN01000005">
    <property type="protein sequence ID" value="PJF48848.1"/>
    <property type="molecule type" value="Genomic_DNA"/>
</dbReference>
<accession>A0A2M8QGE7</accession>
<name>A0A2M8QGE7_9CHLR</name>
<feature type="region of interest" description="Disordered" evidence="1">
    <location>
        <begin position="84"/>
        <end position="109"/>
    </location>
</feature>